<dbReference type="Pfam" id="PF21082">
    <property type="entry name" value="MS_channel_3rd"/>
    <property type="match status" value="1"/>
</dbReference>
<dbReference type="InterPro" id="IPR025692">
    <property type="entry name" value="MscS_IM_dom1"/>
</dbReference>
<organism evidence="12 13">
    <name type="scientific">Rubripirellula amarantea</name>
    <dbReference type="NCBI Taxonomy" id="2527999"/>
    <lineage>
        <taxon>Bacteria</taxon>
        <taxon>Pseudomonadati</taxon>
        <taxon>Planctomycetota</taxon>
        <taxon>Planctomycetia</taxon>
        <taxon>Pirellulales</taxon>
        <taxon>Pirellulaceae</taxon>
        <taxon>Rubripirellula</taxon>
    </lineage>
</organism>
<gene>
    <name evidence="12" type="primary">mscK_3</name>
    <name evidence="12" type="ORF">Pla22_22600</name>
</gene>
<evidence type="ECO:0000256" key="1">
    <source>
        <dbReference type="ARBA" id="ARBA00004651"/>
    </source>
</evidence>
<evidence type="ECO:0000259" key="10">
    <source>
        <dbReference type="Pfam" id="PF12794"/>
    </source>
</evidence>
<dbReference type="SUPFAM" id="SSF82689">
    <property type="entry name" value="Mechanosensitive channel protein MscS (YggB), C-terminal domain"/>
    <property type="match status" value="1"/>
</dbReference>
<comment type="caution">
    <text evidence="12">The sequence shown here is derived from an EMBL/GenBank/DDBJ whole genome shotgun (WGS) entry which is preliminary data.</text>
</comment>
<dbReference type="PANTHER" id="PTHR30347">
    <property type="entry name" value="POTASSIUM CHANNEL RELATED"/>
    <property type="match status" value="1"/>
</dbReference>
<dbReference type="SUPFAM" id="SSF50182">
    <property type="entry name" value="Sm-like ribonucleoproteins"/>
    <property type="match status" value="1"/>
</dbReference>
<feature type="transmembrane region" description="Helical" evidence="8">
    <location>
        <begin position="621"/>
        <end position="644"/>
    </location>
</feature>
<dbReference type="InterPro" id="IPR006685">
    <property type="entry name" value="MscS_channel_2nd"/>
</dbReference>
<dbReference type="InterPro" id="IPR010920">
    <property type="entry name" value="LSM_dom_sf"/>
</dbReference>
<feature type="region of interest" description="Disordered" evidence="7">
    <location>
        <begin position="66"/>
        <end position="85"/>
    </location>
</feature>
<evidence type="ECO:0000256" key="5">
    <source>
        <dbReference type="ARBA" id="ARBA00022989"/>
    </source>
</evidence>
<dbReference type="RefSeq" id="WP_242631930.1">
    <property type="nucleotide sequence ID" value="NZ_SJPI01000001.1"/>
</dbReference>
<keyword evidence="3" id="KW-1003">Cell membrane</keyword>
<feature type="region of interest" description="Disordered" evidence="7">
    <location>
        <begin position="106"/>
        <end position="149"/>
    </location>
</feature>
<feature type="transmembrane region" description="Helical" evidence="8">
    <location>
        <begin position="656"/>
        <end position="673"/>
    </location>
</feature>
<dbReference type="Pfam" id="PF12794">
    <property type="entry name" value="MscS_TM"/>
    <property type="match status" value="1"/>
</dbReference>
<dbReference type="InterPro" id="IPR052702">
    <property type="entry name" value="MscS-like_channel"/>
</dbReference>
<dbReference type="Proteomes" id="UP000316598">
    <property type="component" value="Unassembled WGS sequence"/>
</dbReference>
<evidence type="ECO:0000256" key="4">
    <source>
        <dbReference type="ARBA" id="ARBA00022692"/>
    </source>
</evidence>
<feature type="transmembrane region" description="Helical" evidence="8">
    <location>
        <begin position="720"/>
        <end position="741"/>
    </location>
</feature>
<dbReference type="EMBL" id="SJPI01000001">
    <property type="protein sequence ID" value="TWT54610.1"/>
    <property type="molecule type" value="Genomic_DNA"/>
</dbReference>
<feature type="transmembrane region" description="Helical" evidence="8">
    <location>
        <begin position="467"/>
        <end position="491"/>
    </location>
</feature>
<evidence type="ECO:0000256" key="2">
    <source>
        <dbReference type="ARBA" id="ARBA00008017"/>
    </source>
</evidence>
<feature type="transmembrane region" description="Helical" evidence="8">
    <location>
        <begin position="854"/>
        <end position="873"/>
    </location>
</feature>
<evidence type="ECO:0000313" key="13">
    <source>
        <dbReference type="Proteomes" id="UP000316598"/>
    </source>
</evidence>
<keyword evidence="5 8" id="KW-1133">Transmembrane helix</keyword>
<protein>
    <submittedName>
        <fullName evidence="12">Mechanosensitive channel MscK</fullName>
    </submittedName>
</protein>
<feature type="transmembrane region" description="Helical" evidence="8">
    <location>
        <begin position="503"/>
        <end position="520"/>
    </location>
</feature>
<feature type="region of interest" description="Disordered" evidence="7">
    <location>
        <begin position="1032"/>
        <end position="1061"/>
    </location>
</feature>
<evidence type="ECO:0000256" key="8">
    <source>
        <dbReference type="SAM" id="Phobius"/>
    </source>
</evidence>
<feature type="domain" description="Mechanosensitive ion channel MscS C-terminal" evidence="11">
    <location>
        <begin position="945"/>
        <end position="1025"/>
    </location>
</feature>
<accession>A0A5C5WVN5</accession>
<feature type="transmembrane region" description="Helical" evidence="8">
    <location>
        <begin position="785"/>
        <end position="805"/>
    </location>
</feature>
<feature type="compositionally biased region" description="Basic and acidic residues" evidence="7">
    <location>
        <begin position="106"/>
        <end position="133"/>
    </location>
</feature>
<dbReference type="InterPro" id="IPR011066">
    <property type="entry name" value="MscS_channel_C_sf"/>
</dbReference>
<dbReference type="InterPro" id="IPR049278">
    <property type="entry name" value="MS_channel_C"/>
</dbReference>
<dbReference type="Pfam" id="PF00924">
    <property type="entry name" value="MS_channel_2nd"/>
    <property type="match status" value="1"/>
</dbReference>
<comment type="similarity">
    <text evidence="2">Belongs to the MscS (TC 1.A.23) family.</text>
</comment>
<evidence type="ECO:0000313" key="12">
    <source>
        <dbReference type="EMBL" id="TWT54610.1"/>
    </source>
</evidence>
<dbReference type="GO" id="GO:0008381">
    <property type="term" value="F:mechanosensitive monoatomic ion channel activity"/>
    <property type="evidence" value="ECO:0007669"/>
    <property type="project" value="UniProtKB-ARBA"/>
</dbReference>
<keyword evidence="4 8" id="KW-0812">Transmembrane</keyword>
<feature type="compositionally biased region" description="Basic residues" evidence="7">
    <location>
        <begin position="1052"/>
        <end position="1061"/>
    </location>
</feature>
<feature type="domain" description="Mechanosensitive ion channel inner membrane" evidence="10">
    <location>
        <begin position="430"/>
        <end position="672"/>
    </location>
</feature>
<evidence type="ECO:0000256" key="6">
    <source>
        <dbReference type="ARBA" id="ARBA00023136"/>
    </source>
</evidence>
<comment type="subcellular location">
    <subcellularLocation>
        <location evidence="1">Cell membrane</location>
        <topology evidence="1">Multi-pass membrane protein</topology>
    </subcellularLocation>
</comment>
<feature type="transmembrane region" description="Helical" evidence="8">
    <location>
        <begin position="826"/>
        <end position="848"/>
    </location>
</feature>
<dbReference type="InterPro" id="IPR023408">
    <property type="entry name" value="MscS_beta-dom_sf"/>
</dbReference>
<dbReference type="Gene3D" id="1.10.287.1260">
    <property type="match status" value="1"/>
</dbReference>
<feature type="transmembrane region" description="Helical" evidence="8">
    <location>
        <begin position="550"/>
        <end position="571"/>
    </location>
</feature>
<evidence type="ECO:0000259" key="9">
    <source>
        <dbReference type="Pfam" id="PF00924"/>
    </source>
</evidence>
<keyword evidence="13" id="KW-1185">Reference proteome</keyword>
<sequence length="1061" mass="117774">MSPLIIPNHRRHVQVRIQLAQLALVMAVMSVGFCRPALAQNIVYPGSYPQSYPVSNSYPSSYPIGSSQVISSSQSLPQGSSQGLPPGARIISSRVIEPTTVMHEPTVTRREPAVASRESYRDDSSDREIKREPPLQLAATRTYNSRPRFPINETTEQNRLGDNRFDELPVSPYRVATIHSARQTAEQFRRIAATSAPIAQTLATENANFADQWADLAQTNMSVSQRVFDANEKLESTRNDFETVNAKLTHYGLTPTIGTLLRHKREQLDQWQVDDSQTLFASDELKRSRQRQLELEMVDYDGSDPAAQTATLMTDAGYNSATIERSSLAAQIEGLLMQRSQWLHALQQGYEDYQAKIGELDSISTASVELTSDYRTLIDQHVIWIRSGDPVSVSDFKNLGGGISALFDSRRSADFGPTLDQKFRTDSVGAIGLLATIVFLLIVRWFAKSWLIGIGNRKRMKDSKPAVRKVASSVLTIVTASAIPGVLWAVARWLGNGIVSESTLYASGGFYAGSLVALAFELPRQLLRNFGYVDKHVEIDLPRRQTMMRYLTLVGICLVIGSYTITVMGSVDHGMWRGNVSRFGFMTAMLVIAWTSHRLFKPNGGSLEPFIAKFGGKVIHRVRYVIYVAAIAFPIALFALSALGYGFTANELTKRALFTLIAVFIGITLWASVKIVSAHGWQMLTGVTPPPRKFDEYGEIEVQAEVGVLGEHFLELKHHLAFLCQCALVLVAIVCFGWLWIDVFPNIRMGNPVVWNIKDTVTQTTVDAIGQTMTSEVTETTPVTALHLVMAAATLFVAFQLAKLLPALFDALVLQRVSFDEGMEHFSLVLGRCLLFGIGCFIACKWIGIRWQAIQWLAVGLTIGLGFGLQDMVRNLFGGLIVLFEKPARLGDLVSVGNVTGRVSFQKLRTTVLTDDDGREVIVPNKNFVSEDVVHWLGAGRLKVIPIEVAVTRDERPADVCRTLTELVLEQRDILLSPAPQATLVCVGKRSQRIEVRAWIEEGSDEYRFRDALLSTVTKFLKEKNWLAANQPSQPLISDPLDSTSDDDFGMSRKRSRKRPA</sequence>
<evidence type="ECO:0000256" key="3">
    <source>
        <dbReference type="ARBA" id="ARBA00022475"/>
    </source>
</evidence>
<evidence type="ECO:0000259" key="11">
    <source>
        <dbReference type="Pfam" id="PF21082"/>
    </source>
</evidence>
<keyword evidence="6 8" id="KW-0472">Membrane</keyword>
<proteinExistence type="inferred from homology"/>
<evidence type="ECO:0000256" key="7">
    <source>
        <dbReference type="SAM" id="MobiDB-lite"/>
    </source>
</evidence>
<dbReference type="Gene3D" id="2.30.30.60">
    <property type="match status" value="1"/>
</dbReference>
<dbReference type="GO" id="GO:0005886">
    <property type="term" value="C:plasma membrane"/>
    <property type="evidence" value="ECO:0007669"/>
    <property type="project" value="UniProtKB-SubCell"/>
</dbReference>
<name>A0A5C5WVN5_9BACT</name>
<feature type="transmembrane region" description="Helical" evidence="8">
    <location>
        <begin position="428"/>
        <end position="447"/>
    </location>
</feature>
<dbReference type="PANTHER" id="PTHR30347:SF1">
    <property type="entry name" value="MECHANOSENSITIVE CHANNEL MSCK"/>
    <property type="match status" value="1"/>
</dbReference>
<dbReference type="AlphaFoldDB" id="A0A5C5WVN5"/>
<feature type="domain" description="Mechanosensitive ion channel MscS" evidence="9">
    <location>
        <begin position="871"/>
        <end position="934"/>
    </location>
</feature>
<reference evidence="12 13" key="1">
    <citation type="submission" date="2019-02" db="EMBL/GenBank/DDBJ databases">
        <title>Deep-cultivation of Planctomycetes and their phenomic and genomic characterization uncovers novel biology.</title>
        <authorList>
            <person name="Wiegand S."/>
            <person name="Jogler M."/>
            <person name="Boedeker C."/>
            <person name="Pinto D."/>
            <person name="Vollmers J."/>
            <person name="Rivas-Marin E."/>
            <person name="Kohn T."/>
            <person name="Peeters S.H."/>
            <person name="Heuer A."/>
            <person name="Rast P."/>
            <person name="Oberbeckmann S."/>
            <person name="Bunk B."/>
            <person name="Jeske O."/>
            <person name="Meyerdierks A."/>
            <person name="Storesund J.E."/>
            <person name="Kallscheuer N."/>
            <person name="Luecker S."/>
            <person name="Lage O.M."/>
            <person name="Pohl T."/>
            <person name="Merkel B.J."/>
            <person name="Hornburger P."/>
            <person name="Mueller R.-W."/>
            <person name="Bruemmer F."/>
            <person name="Labrenz M."/>
            <person name="Spormann A.M."/>
            <person name="Op Den Camp H."/>
            <person name="Overmann J."/>
            <person name="Amann R."/>
            <person name="Jetten M.S.M."/>
            <person name="Mascher T."/>
            <person name="Medema M.H."/>
            <person name="Devos D.P."/>
            <person name="Kaster A.-K."/>
            <person name="Ovreas L."/>
            <person name="Rohde M."/>
            <person name="Galperin M.Y."/>
            <person name="Jogler C."/>
        </authorList>
    </citation>
    <scope>NUCLEOTIDE SEQUENCE [LARGE SCALE GENOMIC DNA]</scope>
    <source>
        <strain evidence="12 13">Pla22</strain>
    </source>
</reference>